<dbReference type="GO" id="GO:0015031">
    <property type="term" value="P:protein transport"/>
    <property type="evidence" value="ECO:0007669"/>
    <property type="project" value="UniProtKB-KW"/>
</dbReference>
<dbReference type="SUPFAM" id="SSF54928">
    <property type="entry name" value="RNA-binding domain, RBD"/>
    <property type="match status" value="1"/>
</dbReference>
<keyword evidence="7" id="KW-0811">Translocation</keyword>
<dbReference type="Proteomes" id="UP000275846">
    <property type="component" value="Unassembled WGS sequence"/>
</dbReference>
<accession>A0A183SHG3</accession>
<dbReference type="GO" id="GO:0051028">
    <property type="term" value="P:mRNA transport"/>
    <property type="evidence" value="ECO:0007669"/>
    <property type="project" value="UniProtKB-UniRule"/>
</dbReference>
<dbReference type="InterPro" id="IPR052778">
    <property type="entry name" value="Centrosome-WD_assoc"/>
</dbReference>
<dbReference type="GO" id="GO:0005643">
    <property type="term" value="C:nuclear pore"/>
    <property type="evidence" value="ECO:0007669"/>
    <property type="project" value="UniProtKB-SubCell"/>
</dbReference>
<dbReference type="WBParaSite" id="SSLN_0000377301-mRNA-1">
    <property type="protein sequence ID" value="SSLN_0000377301-mRNA-1"/>
    <property type="gene ID" value="SSLN_0000377301"/>
</dbReference>
<dbReference type="PANTHER" id="PTHR16220">
    <property type="entry name" value="WD REPEAT PROTEIN 8-RELATED"/>
    <property type="match status" value="1"/>
</dbReference>
<feature type="compositionally biased region" description="Basic and acidic residues" evidence="12">
    <location>
        <begin position="89"/>
        <end position="102"/>
    </location>
</feature>
<proteinExistence type="predicted"/>
<dbReference type="STRING" id="70667.A0A183SHG3"/>
<keyword evidence="13" id="KW-0472">Membrane</keyword>
<organism evidence="17">
    <name type="scientific">Schistocephalus solidus</name>
    <name type="common">Tapeworm</name>
    <dbReference type="NCBI Taxonomy" id="70667"/>
    <lineage>
        <taxon>Eukaryota</taxon>
        <taxon>Metazoa</taxon>
        <taxon>Spiralia</taxon>
        <taxon>Lophotrochozoa</taxon>
        <taxon>Platyhelminthes</taxon>
        <taxon>Cestoda</taxon>
        <taxon>Eucestoda</taxon>
        <taxon>Diphyllobothriidea</taxon>
        <taxon>Diphyllobothriidae</taxon>
        <taxon>Schistocephalus</taxon>
    </lineage>
</organism>
<evidence type="ECO:0000256" key="11">
    <source>
        <dbReference type="PROSITE-ProRule" id="PRU00804"/>
    </source>
</evidence>
<dbReference type="Pfam" id="PF08662">
    <property type="entry name" value="eIF2A"/>
    <property type="match status" value="1"/>
</dbReference>
<evidence type="ECO:0000256" key="3">
    <source>
        <dbReference type="ARBA" id="ARBA00022540"/>
    </source>
</evidence>
<keyword evidence="3" id="KW-0396">Initiation factor</keyword>
<evidence type="ECO:0000259" key="14">
    <source>
        <dbReference type="PROSITE" id="PS51472"/>
    </source>
</evidence>
<dbReference type="GO" id="GO:0005815">
    <property type="term" value="C:microtubule organizing center"/>
    <property type="evidence" value="ECO:0007669"/>
    <property type="project" value="TreeGrafter"/>
</dbReference>
<dbReference type="GO" id="GO:0003743">
    <property type="term" value="F:translation initiation factor activity"/>
    <property type="evidence" value="ECO:0007669"/>
    <property type="project" value="UniProtKB-KW"/>
</dbReference>
<keyword evidence="4" id="KW-0853">WD repeat</keyword>
<keyword evidence="16" id="KW-1185">Reference proteome</keyword>
<dbReference type="Gene3D" id="2.130.10.10">
    <property type="entry name" value="YVTN repeat-like/Quinoprotein amine dehydrogenase"/>
    <property type="match status" value="1"/>
</dbReference>
<dbReference type="GO" id="GO:1990811">
    <property type="term" value="C:MWP complex"/>
    <property type="evidence" value="ECO:0007669"/>
    <property type="project" value="TreeGrafter"/>
</dbReference>
<reference evidence="17" key="1">
    <citation type="submission" date="2016-06" db="UniProtKB">
        <authorList>
            <consortium name="WormBaseParasite"/>
        </authorList>
    </citation>
    <scope>IDENTIFICATION</scope>
</reference>
<dbReference type="InterPro" id="IPR007846">
    <property type="entry name" value="RRM_NUP35_dom"/>
</dbReference>
<dbReference type="EMBL" id="UYSU01032609">
    <property type="protein sequence ID" value="VDL90046.1"/>
    <property type="molecule type" value="Genomic_DNA"/>
</dbReference>
<feature type="domain" description="RRM Nup35-type" evidence="14">
    <location>
        <begin position="1"/>
        <end position="49"/>
    </location>
</feature>
<dbReference type="InterPro" id="IPR013979">
    <property type="entry name" value="TIF_beta_prop-like"/>
</dbReference>
<dbReference type="Gene3D" id="3.30.70.330">
    <property type="match status" value="1"/>
</dbReference>
<keyword evidence="11" id="KW-0813">Transport</keyword>
<dbReference type="PANTHER" id="PTHR16220:SF0">
    <property type="entry name" value="WD REPEAT-CONTAINING PROTEIN WRAP73"/>
    <property type="match status" value="1"/>
</dbReference>
<comment type="subcellular location">
    <subcellularLocation>
        <location evidence="1">Nucleus</location>
        <location evidence="1">Nuclear pore complex</location>
    </subcellularLocation>
</comment>
<keyword evidence="11" id="KW-0509">mRNA transport</keyword>
<evidence type="ECO:0000256" key="13">
    <source>
        <dbReference type="SAM" id="Phobius"/>
    </source>
</evidence>
<dbReference type="InterPro" id="IPR035979">
    <property type="entry name" value="RBD_domain_sf"/>
</dbReference>
<evidence type="ECO:0000256" key="6">
    <source>
        <dbReference type="ARBA" id="ARBA00022927"/>
    </source>
</evidence>
<protein>
    <recommendedName>
        <fullName evidence="2">Nucleoporin NUP35</fullName>
    </recommendedName>
    <alternativeName>
        <fullName evidence="10">35 kDa nucleoporin</fullName>
    </alternativeName>
    <alternativeName>
        <fullName evidence="9">Nucleoporin NUP53</fullName>
    </alternativeName>
</protein>
<dbReference type="AlphaFoldDB" id="A0A183SHG3"/>
<gene>
    <name evidence="15" type="ORF">SSLN_LOCUS3661</name>
</gene>
<reference evidence="15 16" key="2">
    <citation type="submission" date="2018-11" db="EMBL/GenBank/DDBJ databases">
        <authorList>
            <consortium name="Pathogen Informatics"/>
        </authorList>
    </citation>
    <scope>NUCLEOTIDE SEQUENCE [LARGE SCALE GENOMIC DNA]</scope>
    <source>
        <strain evidence="15 16">NST_G2</strain>
    </source>
</reference>
<dbReference type="SUPFAM" id="SSF82171">
    <property type="entry name" value="DPP6 N-terminal domain-like"/>
    <property type="match status" value="1"/>
</dbReference>
<evidence type="ECO:0000256" key="7">
    <source>
        <dbReference type="ARBA" id="ARBA00023010"/>
    </source>
</evidence>
<dbReference type="InterPro" id="IPR015943">
    <property type="entry name" value="WD40/YVTN_repeat-like_dom_sf"/>
</dbReference>
<keyword evidence="6" id="KW-0653">Protein transport</keyword>
<sequence length="472" mass="52498">MVITNNGNWMHIKYQNKIQAKCALNKNGRIFLGNIMIGVRRCTDMEVMRSSAAITLTDGLSAKVPSDETKVTLRPPGANFRSPGFLDSPLREVGNRRDDPVHHSFTGPTQKPGTPSAVDQCRASGLTRHSSMRPLTGTYRPPCSALSRTAQNQSFRVSFTGKVKRDTVENRADSDYGSGILHQKQAKVKSPEAISAELWAIIISLLFGPFILYAACSQRIHMKFSEFTKITDHAVVLSPNGLCVAYANQFRLIIQDIQTLAVVNVCRCADTISDIHWSPDSSLVLCIMRKRNSIQVWSASPSNWSCKIDEGSTGLIDACWAMDSRHILTTCDYFLRITVWSLSNTSVSYMKYPKACPKNLAFSPGGRYLCLLERRDLQDCMSIFDCQLEWRLVVNVQLPTKDSCGLEWSPDGRYIAVYDSCLYDTVAIFTADGRHLHTFSMSEGENYHLGVKSIAWSPSGQLLAIGGLVLVF</sequence>
<evidence type="ECO:0000256" key="4">
    <source>
        <dbReference type="ARBA" id="ARBA00022574"/>
    </source>
</evidence>
<evidence type="ECO:0000256" key="10">
    <source>
        <dbReference type="ARBA" id="ARBA00030250"/>
    </source>
</evidence>
<evidence type="ECO:0000313" key="17">
    <source>
        <dbReference type="WBParaSite" id="SSLN_0000377301-mRNA-1"/>
    </source>
</evidence>
<evidence type="ECO:0000256" key="9">
    <source>
        <dbReference type="ARBA" id="ARBA00029997"/>
    </source>
</evidence>
<feature type="region of interest" description="Disordered" evidence="12">
    <location>
        <begin position="75"/>
        <end position="120"/>
    </location>
</feature>
<evidence type="ECO:0000256" key="2">
    <source>
        <dbReference type="ARBA" id="ARBA00016439"/>
    </source>
</evidence>
<keyword evidence="11" id="KW-0539">Nucleus</keyword>
<dbReference type="OrthoDB" id="308690at2759"/>
<keyword evidence="5" id="KW-0648">Protein biosynthesis</keyword>
<dbReference type="GO" id="GO:0003676">
    <property type="term" value="F:nucleic acid binding"/>
    <property type="evidence" value="ECO:0007669"/>
    <property type="project" value="InterPro"/>
</dbReference>
<keyword evidence="13" id="KW-1133">Transmembrane helix</keyword>
<evidence type="ECO:0000256" key="1">
    <source>
        <dbReference type="ARBA" id="ARBA00004567"/>
    </source>
</evidence>
<evidence type="ECO:0000256" key="12">
    <source>
        <dbReference type="SAM" id="MobiDB-lite"/>
    </source>
</evidence>
<evidence type="ECO:0000256" key="8">
    <source>
        <dbReference type="ARBA" id="ARBA00023132"/>
    </source>
</evidence>
<dbReference type="InterPro" id="IPR012677">
    <property type="entry name" value="Nucleotide-bd_a/b_plait_sf"/>
</dbReference>
<keyword evidence="8 11" id="KW-0906">Nuclear pore complex</keyword>
<feature type="transmembrane region" description="Helical" evidence="13">
    <location>
        <begin position="198"/>
        <end position="216"/>
    </location>
</feature>
<evidence type="ECO:0000313" key="15">
    <source>
        <dbReference type="EMBL" id="VDL90046.1"/>
    </source>
</evidence>
<name>A0A183SHG3_SCHSO</name>
<dbReference type="Pfam" id="PF05172">
    <property type="entry name" value="RRM_Nup35"/>
    <property type="match status" value="1"/>
</dbReference>
<evidence type="ECO:0000313" key="16">
    <source>
        <dbReference type="Proteomes" id="UP000275846"/>
    </source>
</evidence>
<evidence type="ECO:0000256" key="5">
    <source>
        <dbReference type="ARBA" id="ARBA00022917"/>
    </source>
</evidence>
<dbReference type="PROSITE" id="PS51472">
    <property type="entry name" value="RRM_NUP35"/>
    <property type="match status" value="1"/>
</dbReference>
<keyword evidence="13" id="KW-0812">Transmembrane</keyword>